<dbReference type="RefSeq" id="WP_186412042.1">
    <property type="nucleotide sequence ID" value="NZ_FLQY01000351.1"/>
</dbReference>
<gene>
    <name evidence="2" type="ORF">PROAA_50009</name>
</gene>
<keyword evidence="3" id="KW-1185">Reference proteome</keyword>
<evidence type="ECO:0000256" key="1">
    <source>
        <dbReference type="SAM" id="Coils"/>
    </source>
</evidence>
<dbReference type="AlphaFoldDB" id="A0A1A8Y0G6"/>
<accession>A0A1A8Y0G6</accession>
<keyword evidence="1" id="KW-0175">Coiled coil</keyword>
<dbReference type="EMBL" id="FLQY01000351">
    <property type="protein sequence ID" value="SBT10456.1"/>
    <property type="molecule type" value="Genomic_DNA"/>
</dbReference>
<reference evidence="2 3" key="1">
    <citation type="submission" date="2016-06" db="EMBL/GenBank/DDBJ databases">
        <authorList>
            <person name="Kjaerup R.B."/>
            <person name="Dalgaard T.S."/>
            <person name="Juul-Madsen H.R."/>
        </authorList>
    </citation>
    <scope>NUCLEOTIDE SEQUENCE [LARGE SCALE GENOMIC DNA]</scope>
    <source>
        <strain evidence="2">2</strain>
    </source>
</reference>
<organism evidence="2 3">
    <name type="scientific">Candidatus Propionivibrio aalborgensis</name>
    <dbReference type="NCBI Taxonomy" id="1860101"/>
    <lineage>
        <taxon>Bacteria</taxon>
        <taxon>Pseudomonadati</taxon>
        <taxon>Pseudomonadota</taxon>
        <taxon>Betaproteobacteria</taxon>
        <taxon>Rhodocyclales</taxon>
        <taxon>Rhodocyclaceae</taxon>
        <taxon>Propionivibrio</taxon>
    </lineage>
</organism>
<dbReference type="Proteomes" id="UP000199600">
    <property type="component" value="Unassembled WGS sequence"/>
</dbReference>
<sequence length="919" mass="101104">MADPVKTIRSLETLSSEYSVFERDQVLTEAQLNSVARYFDDQERLTRVELLGVGLVGGLRVSLTSGKIRIGKGLGLTTDGDLLLLPADTAYDSIKAYDEKAPFYAPFYSGTEDAQVMLKLWELVKEGESDVAKQPLNTLPGALTDYVVVMYMESYEQDHDLCSAADCDNLGIVTTHMPRMLLVSRIDAATLLTVLPTIGSAALELPVLSAQRPKLSVALDSTGKLAALYRAACNGIHASLIASLPTLDGKLPGLLAEAFASDPVGGWIGKLNAFNGVFASRDAGIQYYYAFLKDLAETWNDLREQLLDDDSVFCPELGAFPKHLLLGDFSVPPQMRTGLYPSPLTSDARTPRAHARFLLRKLDTLLNAASFPLPAATPIRITPSKSEGSPLEERAIPFYYAHKSDFPVLPAWSYRLTARKGAQRNQGYRWAEYTGTAAPDVFATQIGGHDFFRIEGHLGQKVDSVSATLKAAIASANLPLAVRTALLHNDRKKIVIRPPRYGDLHRFHYLVRKEVTAQLDFGKRFNQAFKNKIDAAAGKDIPDVIKGDKVVDTAKTAYDKINTAIDKASAPLGVKKYSSYRQTLSDTSGNWKASYKEAISTAGGFKVSFGDVVRTDFSSPFDSMMTSNHSAWLDWLDIIIDRRDEREDKRLLLSGFIQEHPGIEHSGGVARGGTFVLVYDDNANVVADFCLPYYVQEHSEDEPDDEPDLVLPDYRLPDIFDKGYRIMEPIDTRFTKELNAFEAKIRPQWMEEINIQKNYSKFFQESLGSLGDVLGKFGADARAGVNVLPNTNDAYLNSLLEDIQAKTNQIDKMRDQLAKGDMPDEIASKMKDQLDRYQQDLGNTVKETTRHMVETKTDVAAGQPAADALQVIGGAIVTIKDEKTLKSIASDFKGISAGAPAAQQNIVNGVMNAGGMRFG</sequence>
<proteinExistence type="predicted"/>
<protein>
    <submittedName>
        <fullName evidence="2">Uncharacterized protein</fullName>
    </submittedName>
</protein>
<name>A0A1A8Y0G6_9RHOO</name>
<evidence type="ECO:0000313" key="2">
    <source>
        <dbReference type="EMBL" id="SBT10456.1"/>
    </source>
</evidence>
<feature type="coiled-coil region" evidence="1">
    <location>
        <begin position="796"/>
        <end position="847"/>
    </location>
</feature>
<evidence type="ECO:0000313" key="3">
    <source>
        <dbReference type="Proteomes" id="UP000199600"/>
    </source>
</evidence>